<dbReference type="AlphaFoldDB" id="A0A8S3G748"/>
<name>A0A8S3G748_9BILA</name>
<evidence type="ECO:0000313" key="1">
    <source>
        <dbReference type="EMBL" id="CAF5149721.1"/>
    </source>
</evidence>
<dbReference type="Proteomes" id="UP000681967">
    <property type="component" value="Unassembled WGS sequence"/>
</dbReference>
<evidence type="ECO:0000313" key="2">
    <source>
        <dbReference type="EMBL" id="CAF5218296.1"/>
    </source>
</evidence>
<dbReference type="Proteomes" id="UP000681720">
    <property type="component" value="Unassembled WGS sequence"/>
</dbReference>
<accession>A0A8S3G748</accession>
<reference evidence="1" key="1">
    <citation type="submission" date="2021-02" db="EMBL/GenBank/DDBJ databases">
        <authorList>
            <person name="Nowell W R."/>
        </authorList>
    </citation>
    <scope>NUCLEOTIDE SEQUENCE</scope>
</reference>
<organism evidence="1 3">
    <name type="scientific">Rotaria magnacalcarata</name>
    <dbReference type="NCBI Taxonomy" id="392030"/>
    <lineage>
        <taxon>Eukaryota</taxon>
        <taxon>Metazoa</taxon>
        <taxon>Spiralia</taxon>
        <taxon>Gnathifera</taxon>
        <taxon>Rotifera</taxon>
        <taxon>Eurotatoria</taxon>
        <taxon>Bdelloidea</taxon>
        <taxon>Philodinida</taxon>
        <taxon>Philodinidae</taxon>
        <taxon>Rotaria</taxon>
    </lineage>
</organism>
<protein>
    <submittedName>
        <fullName evidence="1">Uncharacterized protein</fullName>
    </submittedName>
</protein>
<dbReference type="EMBL" id="CAJOBJ010361391">
    <property type="protein sequence ID" value="CAF5218296.1"/>
    <property type="molecule type" value="Genomic_DNA"/>
</dbReference>
<proteinExistence type="predicted"/>
<gene>
    <name evidence="1" type="ORF">BYL167_LOCUS72047</name>
    <name evidence="2" type="ORF">GIL414_LOCUS82878</name>
</gene>
<comment type="caution">
    <text evidence="1">The sequence shown here is derived from an EMBL/GenBank/DDBJ whole genome shotgun (WGS) entry which is preliminary data.</text>
</comment>
<dbReference type="EMBL" id="CAJOBH010257118">
    <property type="protein sequence ID" value="CAF5149721.1"/>
    <property type="molecule type" value="Genomic_DNA"/>
</dbReference>
<evidence type="ECO:0000313" key="3">
    <source>
        <dbReference type="Proteomes" id="UP000681967"/>
    </source>
</evidence>
<sequence>KVIQQEYIPFVHVNASDKPRFVRNRIMKKIERFTTLRKNLFERVYPIKAQLAQKLIDAGYLHYSKFGKFCPVSLHNGDCFPPPFGPDKSPCTVIYRKYIYYLADEEARNEFIKNPMFYARQSPPKSLIPAKIAIVGPPKSGKTTGLFSFFFRYLQIQSNFSNAEASIETLEALSKISKAKLELSSETPTFCSFYR</sequence>
<feature type="non-terminal residue" evidence="1">
    <location>
        <position position="1"/>
    </location>
</feature>